<dbReference type="OrthoDB" id="421327at2759"/>
<dbReference type="PANTHER" id="PTHR13184:SF5">
    <property type="entry name" value="METHYLTRANSFERASE-LIKE PROTEIN 17, MITOCHONDRIAL"/>
    <property type="match status" value="1"/>
</dbReference>
<evidence type="ECO:0000256" key="5">
    <source>
        <dbReference type="ARBA" id="ARBA00023014"/>
    </source>
</evidence>
<comment type="function">
    <text evidence="7">Mitochondrial ribosome (mitoribosome) assembly factor. Binds at the interface of the head and body domains of the mitochondrial small ribosomal subunit (mt-SSU), occluding the mRNA channel and preventing compaction of the head domain towards the body. Probable inactive methyltransferase: retains the characteristic folding and ability to bind S-adenosyl-L-methionine, but it probably lost its methyltransferase activity.</text>
</comment>
<protein>
    <submittedName>
        <fullName evidence="9">Methyltransferase-like protein 17, mitochondrial</fullName>
    </submittedName>
</protein>
<dbReference type="InterPro" id="IPR015324">
    <property type="entry name" value="Ribosomal_Rsm22-like"/>
</dbReference>
<dbReference type="RefSeq" id="XP_034267399.1">
    <property type="nucleotide sequence ID" value="XM_034411508.2"/>
</dbReference>
<dbReference type="KEGG" id="pgut:117662194"/>
<dbReference type="GO" id="GO:0008168">
    <property type="term" value="F:methyltransferase activity"/>
    <property type="evidence" value="ECO:0007669"/>
    <property type="project" value="InterPro"/>
</dbReference>
<name>A0A6P9BC09_PANGU</name>
<dbReference type="GeneID" id="117662194"/>
<dbReference type="InterPro" id="IPR052571">
    <property type="entry name" value="Mt_RNA_Methyltransferase"/>
</dbReference>
<dbReference type="CTD" id="64745"/>
<accession>A0A6P9BC09</accession>
<dbReference type="OMA" id="PRKHPGI"/>
<dbReference type="GO" id="GO:0005763">
    <property type="term" value="C:mitochondrial small ribosomal subunit"/>
    <property type="evidence" value="ECO:0007669"/>
    <property type="project" value="TreeGrafter"/>
</dbReference>
<dbReference type="GO" id="GO:0046872">
    <property type="term" value="F:metal ion binding"/>
    <property type="evidence" value="ECO:0007669"/>
    <property type="project" value="UniProtKB-KW"/>
</dbReference>
<keyword evidence="6" id="KW-0496">Mitochondrion</keyword>
<keyword evidence="4" id="KW-0408">Iron</keyword>
<keyword evidence="2" id="KW-0479">Metal-binding</keyword>
<dbReference type="GO" id="GO:0006412">
    <property type="term" value="P:translation"/>
    <property type="evidence" value="ECO:0007669"/>
    <property type="project" value="InterPro"/>
</dbReference>
<proteinExistence type="predicted"/>
<gene>
    <name evidence="9" type="primary">METTL17</name>
</gene>
<sequence length="480" mass="54746">MAVIKHLRVAFAHAGFTPSLIVRRLATIVPNVSQVDNSSNFLNNVPHRKHPGILHLKCVKLPPELVQAVSFWVAQSPIRDLEKKSKSFSNYLWSRKRPVELKDLRKKSQLLEQKLRKDAEVLIQEKGGSLDESDEKLKQKVLTAIRKSTYHWEELKYTEELSFIYMVSRMDANYAAVSRAFHEIQKRVPDFQPKTLLDFGSGSGAVSWAAHSIWGESLKEYMNIDCSLPMLALAEKLMQGISESQELCFPGVYFRQFTPVGPKMTFDLTVSAFSLNDLPTYGQRMATVKNLWKKTNNFLVLVENGTKEGHQMLMEARDVILKEADKVKEEAHVFAPCPHHLPCPRLLLDNPLPCNFLQQYQPLPLSWNPSYKIEKFSFLILGRGSGKSMEPWPRVTQPVLCRKRHVHVHLCCADGTLEHAVVTSKKHSRDLYRCVWNSNCGDRLPILTTDIKSISEDKSTLKDQINDSQKVNTAPCQDQN</sequence>
<dbReference type="Gene3D" id="3.40.50.150">
    <property type="entry name" value="Vaccinia Virus protein VP39"/>
    <property type="match status" value="1"/>
</dbReference>
<dbReference type="PANTHER" id="PTHR13184">
    <property type="entry name" value="37S RIBOSOMAL PROTEIN S22"/>
    <property type="match status" value="1"/>
</dbReference>
<dbReference type="InterPro" id="IPR029063">
    <property type="entry name" value="SAM-dependent_MTases_sf"/>
</dbReference>
<reference evidence="9" key="1">
    <citation type="submission" date="2025-08" db="UniProtKB">
        <authorList>
            <consortium name="RefSeq"/>
        </authorList>
    </citation>
    <scope>IDENTIFICATION</scope>
    <source>
        <tissue evidence="9">Blood</tissue>
    </source>
</reference>
<dbReference type="GO" id="GO:0051536">
    <property type="term" value="F:iron-sulfur cluster binding"/>
    <property type="evidence" value="ECO:0007669"/>
    <property type="project" value="UniProtKB-KW"/>
</dbReference>
<evidence type="ECO:0000313" key="9">
    <source>
        <dbReference type="RefSeq" id="XP_034267399.1"/>
    </source>
</evidence>
<evidence type="ECO:0000256" key="3">
    <source>
        <dbReference type="ARBA" id="ARBA00022946"/>
    </source>
</evidence>
<dbReference type="GO" id="GO:0003735">
    <property type="term" value="F:structural constituent of ribosome"/>
    <property type="evidence" value="ECO:0007669"/>
    <property type="project" value="TreeGrafter"/>
</dbReference>
<keyword evidence="8" id="KW-1185">Reference proteome</keyword>
<evidence type="ECO:0000256" key="6">
    <source>
        <dbReference type="ARBA" id="ARBA00023128"/>
    </source>
</evidence>
<comment type="subcellular location">
    <subcellularLocation>
        <location evidence="1">Mitochondrion</location>
    </subcellularLocation>
</comment>
<evidence type="ECO:0000313" key="8">
    <source>
        <dbReference type="Proteomes" id="UP001652622"/>
    </source>
</evidence>
<keyword evidence="3" id="KW-0809">Transit peptide</keyword>
<evidence type="ECO:0000256" key="2">
    <source>
        <dbReference type="ARBA" id="ARBA00022723"/>
    </source>
</evidence>
<dbReference type="InParanoid" id="A0A6P9BC09"/>
<evidence type="ECO:0000256" key="1">
    <source>
        <dbReference type="ARBA" id="ARBA00004173"/>
    </source>
</evidence>
<dbReference type="Pfam" id="PF09243">
    <property type="entry name" value="Rsm22"/>
    <property type="match status" value="1"/>
</dbReference>
<evidence type="ECO:0000256" key="7">
    <source>
        <dbReference type="ARBA" id="ARBA00045681"/>
    </source>
</evidence>
<dbReference type="AlphaFoldDB" id="A0A6P9BC09"/>
<organism evidence="8 9">
    <name type="scientific">Pantherophis guttatus</name>
    <name type="common">Corn snake</name>
    <name type="synonym">Elaphe guttata</name>
    <dbReference type="NCBI Taxonomy" id="94885"/>
    <lineage>
        <taxon>Eukaryota</taxon>
        <taxon>Metazoa</taxon>
        <taxon>Chordata</taxon>
        <taxon>Craniata</taxon>
        <taxon>Vertebrata</taxon>
        <taxon>Euteleostomi</taxon>
        <taxon>Lepidosauria</taxon>
        <taxon>Squamata</taxon>
        <taxon>Bifurcata</taxon>
        <taxon>Unidentata</taxon>
        <taxon>Episquamata</taxon>
        <taxon>Toxicofera</taxon>
        <taxon>Serpentes</taxon>
        <taxon>Colubroidea</taxon>
        <taxon>Colubridae</taxon>
        <taxon>Colubrinae</taxon>
        <taxon>Pantherophis</taxon>
    </lineage>
</organism>
<dbReference type="Proteomes" id="UP001652622">
    <property type="component" value="Unplaced"/>
</dbReference>
<dbReference type="SUPFAM" id="SSF53335">
    <property type="entry name" value="S-adenosyl-L-methionine-dependent methyltransferases"/>
    <property type="match status" value="1"/>
</dbReference>
<keyword evidence="5" id="KW-0411">Iron-sulfur</keyword>
<evidence type="ECO:0000256" key="4">
    <source>
        <dbReference type="ARBA" id="ARBA00023004"/>
    </source>
</evidence>